<accession>A0A852ZGW7</accession>
<evidence type="ECO:0000313" key="2">
    <source>
        <dbReference type="Proteomes" id="UP000579605"/>
    </source>
</evidence>
<dbReference type="Proteomes" id="UP000579605">
    <property type="component" value="Unassembled WGS sequence"/>
</dbReference>
<protein>
    <submittedName>
        <fullName evidence="1">Uncharacterized protein</fullName>
    </submittedName>
</protein>
<proteinExistence type="predicted"/>
<keyword evidence="2" id="KW-1185">Reference proteome</keyword>
<dbReference type="AlphaFoldDB" id="A0A852ZGW7"/>
<dbReference type="EMBL" id="JACBZH010000001">
    <property type="protein sequence ID" value="NYH87506.1"/>
    <property type="molecule type" value="Genomic_DNA"/>
</dbReference>
<reference evidence="1 2" key="1">
    <citation type="submission" date="2020-07" db="EMBL/GenBank/DDBJ databases">
        <title>Sequencing the genomes of 1000 actinobacteria strains.</title>
        <authorList>
            <person name="Klenk H.-P."/>
        </authorList>
    </citation>
    <scope>NUCLEOTIDE SEQUENCE [LARGE SCALE GENOMIC DNA]</scope>
    <source>
        <strain evidence="1 2">DSM 18448</strain>
    </source>
</reference>
<gene>
    <name evidence="1" type="ORF">F4554_000144</name>
</gene>
<evidence type="ECO:0000313" key="1">
    <source>
        <dbReference type="EMBL" id="NYH87506.1"/>
    </source>
</evidence>
<name>A0A852ZGW7_9ACTN</name>
<organism evidence="1 2">
    <name type="scientific">Actinopolymorpha rutila</name>
    <dbReference type="NCBI Taxonomy" id="446787"/>
    <lineage>
        <taxon>Bacteria</taxon>
        <taxon>Bacillati</taxon>
        <taxon>Actinomycetota</taxon>
        <taxon>Actinomycetes</taxon>
        <taxon>Propionibacteriales</taxon>
        <taxon>Actinopolymorphaceae</taxon>
        <taxon>Actinopolymorpha</taxon>
    </lineage>
</organism>
<sequence>MRPGLVRFDRRSPGAENLAHAATSTADRATDPRFARGSVTLMLWQGIGGVLSLGHRAGLFCAWHRLAASGYFLIKFSGLIHCFTRRPHSAGSGLTDTRGKPQGCCGPRVAPGQAVGHPSLGGFGQELTAEVSLPMPRRREVLGRSECAVGCRLRRRLARTMANTDSG</sequence>
<comment type="caution">
    <text evidence="1">The sequence shown here is derived from an EMBL/GenBank/DDBJ whole genome shotgun (WGS) entry which is preliminary data.</text>
</comment>